<evidence type="ECO:0000313" key="2">
    <source>
        <dbReference type="EMBL" id="SUN63465.1"/>
    </source>
</evidence>
<keyword evidence="1" id="KW-0812">Transmembrane</keyword>
<feature type="transmembrane region" description="Helical" evidence="1">
    <location>
        <begin position="7"/>
        <end position="28"/>
    </location>
</feature>
<sequence>MKTGTKVVLGIALSFSLLGIFFGVFGYYTGGIDDIRAKAEATTQKYSKTFDKLDSLTVSGENYLTVTSGNVTKPTLTYTKVKAQNSIYTTDYSFKNGELTLNSKANYASRHISGGLLDLAGEGFSFDNQITLTLPKNSNLKTISVSNNSGFILKNLRLKDTTIETSSYFETTNVNLDSTKLSVNYNTIDIKQTTLINTSITIKDGDFEGNGLTFKQKNSIIADGIDISLNDYNLTVTHNSEGDDDITKRLTASSENTLNLVARDDDITVQ</sequence>
<dbReference type="OrthoDB" id="2218107at2"/>
<reference evidence="2 3" key="1">
    <citation type="submission" date="2018-06" db="EMBL/GenBank/DDBJ databases">
        <authorList>
            <consortium name="Pathogen Informatics"/>
            <person name="Doyle S."/>
        </authorList>
    </citation>
    <scope>NUCLEOTIDE SEQUENCE [LARGE SCALE GENOMIC DNA]</scope>
    <source>
        <strain evidence="2 3">NCTC12224</strain>
    </source>
</reference>
<gene>
    <name evidence="2" type="ORF">NCTC12224_02462</name>
</gene>
<dbReference type="Proteomes" id="UP000254924">
    <property type="component" value="Unassembled WGS sequence"/>
</dbReference>
<protein>
    <submittedName>
        <fullName evidence="2">Signal peptide</fullName>
    </submittedName>
</protein>
<name>A0A380KEE6_9STRE</name>
<keyword evidence="3" id="KW-1185">Reference proteome</keyword>
<organism evidence="2 3">
    <name type="scientific">Streptococcus hyointestinalis</name>
    <dbReference type="NCBI Taxonomy" id="1337"/>
    <lineage>
        <taxon>Bacteria</taxon>
        <taxon>Bacillati</taxon>
        <taxon>Bacillota</taxon>
        <taxon>Bacilli</taxon>
        <taxon>Lactobacillales</taxon>
        <taxon>Streptococcaceae</taxon>
        <taxon>Streptococcus</taxon>
    </lineage>
</organism>
<dbReference type="EMBL" id="UHFN01000007">
    <property type="protein sequence ID" value="SUN63465.1"/>
    <property type="molecule type" value="Genomic_DNA"/>
</dbReference>
<keyword evidence="1" id="KW-1133">Transmembrane helix</keyword>
<evidence type="ECO:0000313" key="3">
    <source>
        <dbReference type="Proteomes" id="UP000254924"/>
    </source>
</evidence>
<accession>A0A380KEE6</accession>
<proteinExistence type="predicted"/>
<evidence type="ECO:0000256" key="1">
    <source>
        <dbReference type="SAM" id="Phobius"/>
    </source>
</evidence>
<keyword evidence="1" id="KW-0472">Membrane</keyword>
<dbReference type="AlphaFoldDB" id="A0A380KEE6"/>